<dbReference type="GO" id="GO:0004479">
    <property type="term" value="F:methionyl-tRNA formyltransferase activity"/>
    <property type="evidence" value="ECO:0007669"/>
    <property type="project" value="UniProtKB-UniRule"/>
</dbReference>
<keyword evidence="6 8" id="KW-0648">Protein biosynthesis</keyword>
<dbReference type="InterPro" id="IPR036477">
    <property type="entry name" value="Formyl_transf_N_sf"/>
</dbReference>
<dbReference type="InterPro" id="IPR001555">
    <property type="entry name" value="GART_AS"/>
</dbReference>
<dbReference type="EC" id="2.1.2.9" evidence="3 8"/>
<dbReference type="InterPro" id="IPR005793">
    <property type="entry name" value="Formyl_trans_C"/>
</dbReference>
<dbReference type="AlphaFoldDB" id="A0A1C3L473"/>
<dbReference type="InterPro" id="IPR002376">
    <property type="entry name" value="Formyl_transf_N"/>
</dbReference>
<dbReference type="Pfam" id="PF02911">
    <property type="entry name" value="Formyl_trans_C"/>
    <property type="match status" value="1"/>
</dbReference>
<dbReference type="PATRIC" id="fig|1835721.3.peg.212"/>
<dbReference type="InterPro" id="IPR005794">
    <property type="entry name" value="Fmt"/>
</dbReference>
<comment type="catalytic activity">
    <reaction evidence="7 8">
        <text>L-methionyl-tRNA(fMet) + (6R)-10-formyltetrahydrofolate = N-formyl-L-methionyl-tRNA(fMet) + (6S)-5,6,7,8-tetrahydrofolate + H(+)</text>
        <dbReference type="Rhea" id="RHEA:24380"/>
        <dbReference type="Rhea" id="RHEA-COMP:9952"/>
        <dbReference type="Rhea" id="RHEA-COMP:9953"/>
        <dbReference type="ChEBI" id="CHEBI:15378"/>
        <dbReference type="ChEBI" id="CHEBI:57453"/>
        <dbReference type="ChEBI" id="CHEBI:78530"/>
        <dbReference type="ChEBI" id="CHEBI:78844"/>
        <dbReference type="ChEBI" id="CHEBI:195366"/>
        <dbReference type="EC" id="2.1.2.9"/>
    </reaction>
</comment>
<dbReference type="InterPro" id="IPR044135">
    <property type="entry name" value="Met-tRNA-FMT_C"/>
</dbReference>
<evidence type="ECO:0000313" key="12">
    <source>
        <dbReference type="EMBL" id="SBT82072.1"/>
    </source>
</evidence>
<keyword evidence="13" id="KW-1185">Reference proteome</keyword>
<dbReference type="EMBL" id="LT594522">
    <property type="protein sequence ID" value="SBT82072.1"/>
    <property type="molecule type" value="Genomic_DNA"/>
</dbReference>
<keyword evidence="5 8" id="KW-0808">Transferase</keyword>
<evidence type="ECO:0000256" key="1">
    <source>
        <dbReference type="ARBA" id="ARBA00002606"/>
    </source>
</evidence>
<comment type="similarity">
    <text evidence="2 8">Belongs to the Fmt family.</text>
</comment>
<evidence type="ECO:0000256" key="4">
    <source>
        <dbReference type="ARBA" id="ARBA00016014"/>
    </source>
</evidence>
<dbReference type="PROSITE" id="PS00373">
    <property type="entry name" value="GART"/>
    <property type="match status" value="1"/>
</dbReference>
<feature type="signal peptide" evidence="9">
    <location>
        <begin position="1"/>
        <end position="22"/>
    </location>
</feature>
<evidence type="ECO:0000256" key="9">
    <source>
        <dbReference type="SAM" id="SignalP"/>
    </source>
</evidence>
<dbReference type="GO" id="GO:0005829">
    <property type="term" value="C:cytosol"/>
    <property type="evidence" value="ECO:0007669"/>
    <property type="project" value="TreeGrafter"/>
</dbReference>
<evidence type="ECO:0000256" key="3">
    <source>
        <dbReference type="ARBA" id="ARBA00012261"/>
    </source>
</evidence>
<dbReference type="KEGG" id="senm:TRABTM_A_02300"/>
<feature type="binding site" evidence="8">
    <location>
        <begin position="119"/>
        <end position="122"/>
    </location>
    <ligand>
        <name>(6S)-5,6,7,8-tetrahydrofolate</name>
        <dbReference type="ChEBI" id="CHEBI:57453"/>
    </ligand>
</feature>
<feature type="domain" description="Formyl transferase N-terminal" evidence="10">
    <location>
        <begin position="12"/>
        <end position="189"/>
    </location>
</feature>
<dbReference type="CDD" id="cd08704">
    <property type="entry name" value="Met_tRNA_FMT_C"/>
    <property type="match status" value="1"/>
</dbReference>
<dbReference type="NCBIfam" id="TIGR00460">
    <property type="entry name" value="fmt"/>
    <property type="match status" value="1"/>
</dbReference>
<comment type="function">
    <text evidence="1 8">Attaches a formyl group to the free amino group of methionyl-tRNA(fMet). The formyl group appears to play a dual role in the initiator identity of N-formylmethionyl-tRNA by promoting its recognition by IF2 and preventing the misappropriation of this tRNA by the elongation apparatus.</text>
</comment>
<keyword evidence="9" id="KW-0732">Signal</keyword>
<name>A0A1C3L473_9ENTR</name>
<dbReference type="STRING" id="1835721.TRABTM_A_02300"/>
<evidence type="ECO:0000256" key="7">
    <source>
        <dbReference type="ARBA" id="ARBA00048558"/>
    </source>
</evidence>
<evidence type="ECO:0000313" key="13">
    <source>
        <dbReference type="Proteomes" id="UP000092809"/>
    </source>
</evidence>
<dbReference type="InterPro" id="IPR011034">
    <property type="entry name" value="Formyl_transferase-like_C_sf"/>
</dbReference>
<dbReference type="SUPFAM" id="SSF50486">
    <property type="entry name" value="FMT C-terminal domain-like"/>
    <property type="match status" value="1"/>
</dbReference>
<dbReference type="Pfam" id="PF00551">
    <property type="entry name" value="Formyl_trans_N"/>
    <property type="match status" value="1"/>
</dbReference>
<protein>
    <recommendedName>
        <fullName evidence="4 8">Methionyl-tRNA formyltransferase</fullName>
        <ecNumber evidence="3 8">2.1.2.9</ecNumber>
    </recommendedName>
</protein>
<sequence>MNLGIIVLYSLRILFAGTPNFASCHLNALINTKHNLIGVLTQPDRPAGHGNIFTPSPVKQLAESYNVPVFQPFSLHNIEVQRCIEELNADILVVVAYSMILPKAVLDIPKIGCINVHGSLLPKWRGAAPIHRALLAGDDFTGITIIKMDAGLDTGPVLYRNICTIQPDDTSASLYAKLAKMGSNALLKTLELLIAGSVTAEPQNNELASYAYKISKEEARIDWSLSAVQLERCIRAFNPWPISYFLINGHYIRVWAARVNKQLHTASYLPGTIFAADKKGIHITTGDGILTLTKLQPESKKVMQVHELLNSRRELFIPGMVLV</sequence>
<dbReference type="PANTHER" id="PTHR11138:SF5">
    <property type="entry name" value="METHIONYL-TRNA FORMYLTRANSFERASE, MITOCHONDRIAL"/>
    <property type="match status" value="1"/>
</dbReference>
<proteinExistence type="inferred from homology"/>
<dbReference type="InterPro" id="IPR037022">
    <property type="entry name" value="Formyl_trans_C_sf"/>
</dbReference>
<dbReference type="Gene3D" id="3.40.50.170">
    <property type="entry name" value="Formyl transferase, N-terminal domain"/>
    <property type="match status" value="1"/>
</dbReference>
<evidence type="ECO:0000256" key="5">
    <source>
        <dbReference type="ARBA" id="ARBA00022679"/>
    </source>
</evidence>
<feature type="chain" id="PRO_5008678327" description="Methionyl-tRNA formyltransferase" evidence="9">
    <location>
        <begin position="23"/>
        <end position="323"/>
    </location>
</feature>
<accession>A0A1C3L473</accession>
<evidence type="ECO:0000256" key="8">
    <source>
        <dbReference type="HAMAP-Rule" id="MF_00182"/>
    </source>
</evidence>
<dbReference type="PANTHER" id="PTHR11138">
    <property type="entry name" value="METHIONYL-TRNA FORMYLTRANSFERASE"/>
    <property type="match status" value="1"/>
</dbReference>
<dbReference type="Proteomes" id="UP000092809">
    <property type="component" value="Chromosome I"/>
</dbReference>
<evidence type="ECO:0000259" key="11">
    <source>
        <dbReference type="Pfam" id="PF02911"/>
    </source>
</evidence>
<evidence type="ECO:0000259" key="10">
    <source>
        <dbReference type="Pfam" id="PF00551"/>
    </source>
</evidence>
<gene>
    <name evidence="8 12" type="primary">fmt</name>
    <name evidence="12" type="ORF">TRABTM_A_02300</name>
</gene>
<dbReference type="Gene3D" id="3.10.25.10">
    <property type="entry name" value="Formyl transferase, C-terminal domain"/>
    <property type="match status" value="1"/>
</dbReference>
<dbReference type="InterPro" id="IPR041711">
    <property type="entry name" value="Met-tRNA-FMT_N"/>
</dbReference>
<dbReference type="HAMAP" id="MF_00182">
    <property type="entry name" value="Formyl_trans"/>
    <property type="match status" value="1"/>
</dbReference>
<evidence type="ECO:0000256" key="2">
    <source>
        <dbReference type="ARBA" id="ARBA00010699"/>
    </source>
</evidence>
<dbReference type="RefSeq" id="WP_083172506.1">
    <property type="nucleotide sequence ID" value="NZ_LT594522.1"/>
</dbReference>
<dbReference type="SUPFAM" id="SSF53328">
    <property type="entry name" value="Formyltransferase"/>
    <property type="match status" value="1"/>
</dbReference>
<organism evidence="12 13">
    <name type="scientific">secondary endosymbiont of Trabutina mannipara</name>
    <dbReference type="NCBI Taxonomy" id="1835721"/>
    <lineage>
        <taxon>Bacteria</taxon>
        <taxon>Pseudomonadati</taxon>
        <taxon>Pseudomonadota</taxon>
        <taxon>Gammaproteobacteria</taxon>
        <taxon>Enterobacterales</taxon>
        <taxon>Enterobacteriaceae</taxon>
    </lineage>
</organism>
<evidence type="ECO:0000256" key="6">
    <source>
        <dbReference type="ARBA" id="ARBA00022917"/>
    </source>
</evidence>
<reference evidence="13" key="1">
    <citation type="submission" date="2016-06" db="EMBL/GenBank/DDBJ databases">
        <authorList>
            <person name="Szabo Gitta"/>
        </authorList>
    </citation>
    <scope>NUCLEOTIDE SEQUENCE [LARGE SCALE GENOMIC DNA]</scope>
</reference>
<feature type="domain" description="Formyl transferase C-terminal" evidence="11">
    <location>
        <begin position="213"/>
        <end position="312"/>
    </location>
</feature>
<dbReference type="CDD" id="cd08646">
    <property type="entry name" value="FMT_core_Met-tRNA-FMT_N"/>
    <property type="match status" value="1"/>
</dbReference>